<dbReference type="RefSeq" id="WP_154767473.1">
    <property type="nucleotide sequence ID" value="NZ_WLYK01000001.1"/>
</dbReference>
<evidence type="ECO:0000313" key="1">
    <source>
        <dbReference type="EMBL" id="MTD13665.1"/>
    </source>
</evidence>
<dbReference type="InterPro" id="IPR025447">
    <property type="entry name" value="DUF4192"/>
</dbReference>
<accession>A0A7K1FHR4</accession>
<dbReference type="Proteomes" id="UP000460221">
    <property type="component" value="Unassembled WGS sequence"/>
</dbReference>
<organism evidence="1 2">
    <name type="scientific">Nakamurella alba</name>
    <dbReference type="NCBI Taxonomy" id="2665158"/>
    <lineage>
        <taxon>Bacteria</taxon>
        <taxon>Bacillati</taxon>
        <taxon>Actinomycetota</taxon>
        <taxon>Actinomycetes</taxon>
        <taxon>Nakamurellales</taxon>
        <taxon>Nakamurellaceae</taxon>
        <taxon>Nakamurella</taxon>
    </lineage>
</organism>
<comment type="caution">
    <text evidence="1">The sequence shown here is derived from an EMBL/GenBank/DDBJ whole genome shotgun (WGS) entry which is preliminary data.</text>
</comment>
<evidence type="ECO:0000313" key="2">
    <source>
        <dbReference type="Proteomes" id="UP000460221"/>
    </source>
</evidence>
<name>A0A7K1FHR4_9ACTN</name>
<gene>
    <name evidence="1" type="ORF">GIS00_06875</name>
</gene>
<protein>
    <submittedName>
        <fullName evidence="1">DUF4192 family protein</fullName>
    </submittedName>
</protein>
<sequence>MTTTDEPARIRLTGRAGLLAAVPALLGFHPTESLVMLCITGRPSRIGPVLRVDLDESPGVAEHLAEQAGRWAEAVALVSYSERCPVVPPLLLHTLDRCLASGIGLLDAAWVHLGEVRPVLPRRDDPDIGVPVPGPEDPQREEMAAHTVLQGRAVLDDREALTRSVAGPSGSAAAEADMAAECAADVVLEEMAEDMDAVTPTAVALAQLARADVIGRNVPGLGTVAALAAHCTDPEARDAVLTMVVTDDDPWWIPTLLACVTRLTDRAAAPLCAILGVAAYTSGDGAMAQVATERALRGDPHNLLADLMSQAISACLAPTEVTQVVRSIGAGRVTDDQDVSPGADG</sequence>
<dbReference type="AlphaFoldDB" id="A0A7K1FHR4"/>
<proteinExistence type="predicted"/>
<keyword evidence="2" id="KW-1185">Reference proteome</keyword>
<reference evidence="1 2" key="1">
    <citation type="submission" date="2019-11" db="EMBL/GenBank/DDBJ databases">
        <authorList>
            <person name="Jiang L.-Q."/>
        </authorList>
    </citation>
    <scope>NUCLEOTIDE SEQUENCE [LARGE SCALE GENOMIC DNA]</scope>
    <source>
        <strain evidence="1 2">YIM 132087</strain>
    </source>
</reference>
<dbReference type="Pfam" id="PF13830">
    <property type="entry name" value="DUF4192"/>
    <property type="match status" value="1"/>
</dbReference>
<dbReference type="EMBL" id="WLYK01000001">
    <property type="protein sequence ID" value="MTD13665.1"/>
    <property type="molecule type" value="Genomic_DNA"/>
</dbReference>